<dbReference type="Gene3D" id="3.30.70.270">
    <property type="match status" value="1"/>
</dbReference>
<comment type="caution">
    <text evidence="5">The sequence shown here is derived from an EMBL/GenBank/DDBJ whole genome shotgun (WGS) entry which is preliminary data.</text>
</comment>
<dbReference type="InterPro" id="IPR043128">
    <property type="entry name" value="Rev_trsase/Diguanyl_cyclase"/>
</dbReference>
<dbReference type="PROSITE" id="PS50883">
    <property type="entry name" value="EAL"/>
    <property type="match status" value="1"/>
</dbReference>
<feature type="transmembrane region" description="Helical" evidence="1">
    <location>
        <begin position="83"/>
        <end position="105"/>
    </location>
</feature>
<dbReference type="Proteomes" id="UP000621390">
    <property type="component" value="Unassembled WGS sequence"/>
</dbReference>
<evidence type="ECO:0000313" key="7">
    <source>
        <dbReference type="Proteomes" id="UP000655994"/>
    </source>
</evidence>
<feature type="transmembrane region" description="Helical" evidence="1">
    <location>
        <begin position="147"/>
        <end position="165"/>
    </location>
</feature>
<reference evidence="5 7" key="1">
    <citation type="submission" date="2020-09" db="EMBL/GenBank/DDBJ databases">
        <title>Draft Genomes of Bacterial Isolates from North Pond Shallow Sediments.</title>
        <authorList>
            <person name="Kiel Reese B."/>
            <person name="Mullis M."/>
            <person name="Weisend R.E."/>
        </authorList>
    </citation>
    <scope>NUCLEOTIDE SEQUENCE</scope>
    <source>
        <strain evidence="5">KJE-2</strain>
        <strain evidence="4 7">KJE-3</strain>
    </source>
</reference>
<keyword evidence="7" id="KW-1185">Reference proteome</keyword>
<feature type="transmembrane region" description="Helical" evidence="1">
    <location>
        <begin position="205"/>
        <end position="230"/>
    </location>
</feature>
<dbReference type="PANTHER" id="PTHR33121:SF71">
    <property type="entry name" value="OXYGEN SENSOR PROTEIN DOSP"/>
    <property type="match status" value="1"/>
</dbReference>
<dbReference type="SMART" id="SM00052">
    <property type="entry name" value="EAL"/>
    <property type="match status" value="1"/>
</dbReference>
<dbReference type="Pfam" id="PF00990">
    <property type="entry name" value="GGDEF"/>
    <property type="match status" value="1"/>
</dbReference>
<feature type="domain" description="EAL" evidence="2">
    <location>
        <begin position="420"/>
        <end position="674"/>
    </location>
</feature>
<keyword evidence="1" id="KW-1133">Transmembrane helix</keyword>
<dbReference type="SMART" id="SM00267">
    <property type="entry name" value="GGDEF"/>
    <property type="match status" value="1"/>
</dbReference>
<dbReference type="EMBL" id="JAEMOS010000047">
    <property type="protein sequence ID" value="MBJ7267813.1"/>
    <property type="molecule type" value="Genomic_DNA"/>
</dbReference>
<evidence type="ECO:0000259" key="2">
    <source>
        <dbReference type="PROSITE" id="PS50883"/>
    </source>
</evidence>
<accession>A0A8I1KGF0</accession>
<dbReference type="InterPro" id="IPR050706">
    <property type="entry name" value="Cyclic-di-GMP_PDE-like"/>
</dbReference>
<dbReference type="CDD" id="cd01948">
    <property type="entry name" value="EAL"/>
    <property type="match status" value="1"/>
</dbReference>
<evidence type="ECO:0000256" key="1">
    <source>
        <dbReference type="SAM" id="Phobius"/>
    </source>
</evidence>
<evidence type="ECO:0000313" key="6">
    <source>
        <dbReference type="Proteomes" id="UP000621390"/>
    </source>
</evidence>
<keyword evidence="1" id="KW-0472">Membrane</keyword>
<feature type="transmembrane region" description="Helical" evidence="1">
    <location>
        <begin position="42"/>
        <end position="63"/>
    </location>
</feature>
<gene>
    <name evidence="4" type="ORF">JHC10_12790</name>
    <name evidence="5" type="ORF">JHC11_01075</name>
</gene>
<name>A0A8I1KGF0_9GAMM</name>
<dbReference type="GO" id="GO:0071111">
    <property type="term" value="F:cyclic-guanylate-specific phosphodiesterase activity"/>
    <property type="evidence" value="ECO:0007669"/>
    <property type="project" value="InterPro"/>
</dbReference>
<dbReference type="PANTHER" id="PTHR33121">
    <property type="entry name" value="CYCLIC DI-GMP PHOSPHODIESTERASE PDEF"/>
    <property type="match status" value="1"/>
</dbReference>
<dbReference type="Proteomes" id="UP000655994">
    <property type="component" value="Unassembled WGS sequence"/>
</dbReference>
<evidence type="ECO:0000313" key="4">
    <source>
        <dbReference type="EMBL" id="MBJ7267813.1"/>
    </source>
</evidence>
<feature type="transmembrane region" description="Helical" evidence="1">
    <location>
        <begin position="177"/>
        <end position="199"/>
    </location>
</feature>
<dbReference type="InterPro" id="IPR035919">
    <property type="entry name" value="EAL_sf"/>
</dbReference>
<protein>
    <submittedName>
        <fullName evidence="5">EAL domain-containing protein</fullName>
    </submittedName>
</protein>
<dbReference type="AlphaFoldDB" id="A0A8I1KGF0"/>
<dbReference type="SUPFAM" id="SSF55073">
    <property type="entry name" value="Nucleotide cyclase"/>
    <property type="match status" value="1"/>
</dbReference>
<dbReference type="Gene3D" id="3.20.20.450">
    <property type="entry name" value="EAL domain"/>
    <property type="match status" value="1"/>
</dbReference>
<sequence>MPQLDLMTSLAIETFAHAIQAVFLIGFASLLMYYHRYYRRDYLSYWSFACFAFGPSELIRAFLAGSAMVAPESALNWSGGLQGIALTFQYLAICFIALGASCAAFNSKPQKYWQYIAYAISLIGGVISYFWLEPTISSVGSTPNAGFMRFLVTGLALIAIGFFMWRRLGAGIGPKLVSGGFLSIGIKNFLVLAGMFSLSANAVDWVLSFQALLTVIIIAVVIVGVIIWLLESERNTAVRAIQRAEYLHTHDALTGVSNRDQLVSKIPLFIEYCRSNNRHLTMMLIGVSRFKVVNENIGIRGGDQVLKEIARRLQNFTKQPLTVSRISGDVFAIAFDHLKNRSLIQDLATELQEALTLPIDIGEKTVNIAVGIGISRYPQHGSRSEVLLNKATIGLTQAKQSHQPTITFYERGMDEMYSYLVDMEPVLRKAMQENEFTLYLQPQFDFDHQQLCGFEALIRWQHPERGLLSPAEFLPYIEQLGLSTDLDDWVLNQAAAILSSWQQKFGVCWPIAVNLSAPQFQHFQLIEKMQRLQEDYGISPEWLELEITENVAMSDLHNGMSVIQRLREMGFGISIDDFGTGHSSLAYLRSLPINKIKIDRSFISELQQNNNDATILKAMIRLSHGLGKRVIAEGIETEEQQDMLQKLGCDMMQGYFYSPPMRLQFAEQFIERQIQSNKKPLPPGEFATAF</sequence>
<dbReference type="PROSITE" id="PS50887">
    <property type="entry name" value="GGDEF"/>
    <property type="match status" value="1"/>
</dbReference>
<organism evidence="5 6">
    <name type="scientific">Idiomarina abyssalis</name>
    <dbReference type="NCBI Taxonomy" id="86102"/>
    <lineage>
        <taxon>Bacteria</taxon>
        <taxon>Pseudomonadati</taxon>
        <taxon>Pseudomonadota</taxon>
        <taxon>Gammaproteobacteria</taxon>
        <taxon>Alteromonadales</taxon>
        <taxon>Idiomarinaceae</taxon>
        <taxon>Idiomarina</taxon>
    </lineage>
</organism>
<dbReference type="NCBIfam" id="TIGR00254">
    <property type="entry name" value="GGDEF"/>
    <property type="match status" value="1"/>
</dbReference>
<dbReference type="InterPro" id="IPR029787">
    <property type="entry name" value="Nucleotide_cyclase"/>
</dbReference>
<dbReference type="EMBL" id="JAEMOP010000002">
    <property type="protein sequence ID" value="MBJ7314595.1"/>
    <property type="molecule type" value="Genomic_DNA"/>
</dbReference>
<dbReference type="Pfam" id="PF00563">
    <property type="entry name" value="EAL"/>
    <property type="match status" value="1"/>
</dbReference>
<dbReference type="InterPro" id="IPR001633">
    <property type="entry name" value="EAL_dom"/>
</dbReference>
<feature type="transmembrane region" description="Helical" evidence="1">
    <location>
        <begin position="15"/>
        <end position="35"/>
    </location>
</feature>
<dbReference type="InterPro" id="IPR000160">
    <property type="entry name" value="GGDEF_dom"/>
</dbReference>
<keyword evidence="1" id="KW-0812">Transmembrane</keyword>
<dbReference type="RefSeq" id="WP_199495054.1">
    <property type="nucleotide sequence ID" value="NZ_JAEMOO010000013.1"/>
</dbReference>
<feature type="transmembrane region" description="Helical" evidence="1">
    <location>
        <begin position="112"/>
        <end position="132"/>
    </location>
</feature>
<evidence type="ECO:0000313" key="5">
    <source>
        <dbReference type="EMBL" id="MBJ7314595.1"/>
    </source>
</evidence>
<proteinExistence type="predicted"/>
<feature type="domain" description="GGDEF" evidence="3">
    <location>
        <begin position="278"/>
        <end position="411"/>
    </location>
</feature>
<dbReference type="CDD" id="cd01949">
    <property type="entry name" value="GGDEF"/>
    <property type="match status" value="1"/>
</dbReference>
<evidence type="ECO:0000259" key="3">
    <source>
        <dbReference type="PROSITE" id="PS50887"/>
    </source>
</evidence>
<dbReference type="SUPFAM" id="SSF141868">
    <property type="entry name" value="EAL domain-like"/>
    <property type="match status" value="1"/>
</dbReference>